<dbReference type="EMBL" id="CAJEWN010000187">
    <property type="protein sequence ID" value="CAD2171608.1"/>
    <property type="molecule type" value="Genomic_DNA"/>
</dbReference>
<protein>
    <submittedName>
        <fullName evidence="2">Uncharacterized protein</fullName>
    </submittedName>
</protein>
<sequence>MVAGPHGGSRPVGSSQPPQQQNNYGTGRFLKTIPNIYSENPLNNFSKI</sequence>
<evidence type="ECO:0000256" key="1">
    <source>
        <dbReference type="SAM" id="MobiDB-lite"/>
    </source>
</evidence>
<feature type="compositionally biased region" description="Polar residues" evidence="1">
    <location>
        <begin position="12"/>
        <end position="25"/>
    </location>
</feature>
<gene>
    <name evidence="2" type="ORF">MENT_LOCUS23111</name>
</gene>
<comment type="caution">
    <text evidence="2">The sequence shown here is derived from an EMBL/GenBank/DDBJ whole genome shotgun (WGS) entry which is preliminary data.</text>
</comment>
<dbReference type="AlphaFoldDB" id="A0A6V7VB15"/>
<dbReference type="Proteomes" id="UP000580250">
    <property type="component" value="Unassembled WGS sequence"/>
</dbReference>
<evidence type="ECO:0000313" key="2">
    <source>
        <dbReference type="EMBL" id="CAD2171608.1"/>
    </source>
</evidence>
<evidence type="ECO:0000313" key="3">
    <source>
        <dbReference type="Proteomes" id="UP000580250"/>
    </source>
</evidence>
<organism evidence="2 3">
    <name type="scientific">Meloidogyne enterolobii</name>
    <name type="common">Root-knot nematode worm</name>
    <name type="synonym">Meloidogyne mayaguensis</name>
    <dbReference type="NCBI Taxonomy" id="390850"/>
    <lineage>
        <taxon>Eukaryota</taxon>
        <taxon>Metazoa</taxon>
        <taxon>Ecdysozoa</taxon>
        <taxon>Nematoda</taxon>
        <taxon>Chromadorea</taxon>
        <taxon>Rhabditida</taxon>
        <taxon>Tylenchina</taxon>
        <taxon>Tylenchomorpha</taxon>
        <taxon>Tylenchoidea</taxon>
        <taxon>Meloidogynidae</taxon>
        <taxon>Meloidogyninae</taxon>
        <taxon>Meloidogyne</taxon>
    </lineage>
</organism>
<reference evidence="2 3" key="1">
    <citation type="submission" date="2020-08" db="EMBL/GenBank/DDBJ databases">
        <authorList>
            <person name="Koutsovoulos G."/>
            <person name="Danchin GJ E."/>
        </authorList>
    </citation>
    <scope>NUCLEOTIDE SEQUENCE [LARGE SCALE GENOMIC DNA]</scope>
</reference>
<accession>A0A6V7VB15</accession>
<feature type="region of interest" description="Disordered" evidence="1">
    <location>
        <begin position="1"/>
        <end position="29"/>
    </location>
</feature>
<name>A0A6V7VB15_MELEN</name>
<proteinExistence type="predicted"/>